<proteinExistence type="predicted"/>
<reference evidence="2" key="1">
    <citation type="submission" date="2017-01" db="EMBL/GenBank/DDBJ databases">
        <authorList>
            <person name="Varghese N."/>
            <person name="Submissions S."/>
        </authorList>
    </citation>
    <scope>NUCLEOTIDE SEQUENCE [LARGE SCALE GENOMIC DNA]</scope>
    <source>
        <strain evidence="2">type strain: HArc-</strain>
    </source>
</reference>
<name>A0A1N7DK72_9EURY</name>
<dbReference type="Gene3D" id="2.60.40.420">
    <property type="entry name" value="Cupredoxins - blue copper proteins"/>
    <property type="match status" value="1"/>
</dbReference>
<evidence type="ECO:0000313" key="1">
    <source>
        <dbReference type="EMBL" id="SIR76190.1"/>
    </source>
</evidence>
<dbReference type="Proteomes" id="UP000185936">
    <property type="component" value="Unassembled WGS sequence"/>
</dbReference>
<dbReference type="InterPro" id="IPR008972">
    <property type="entry name" value="Cupredoxin"/>
</dbReference>
<protein>
    <submittedName>
        <fullName evidence="1">Uncharacterized protein</fullName>
    </submittedName>
</protein>
<dbReference type="AlphaFoldDB" id="A0A1N7DK72"/>
<evidence type="ECO:0000313" key="2">
    <source>
        <dbReference type="Proteomes" id="UP000185936"/>
    </source>
</evidence>
<keyword evidence="2" id="KW-1185">Reference proteome</keyword>
<accession>A0A1N7DK72</accession>
<sequence length="165" mass="17966">MSFLYAMTENTGFSRRTALKIAGVTGMAVLAGCGGDGENGNGAAEDGNGAADEDWGAVEEFYFDGQVSHWGGIEPAFLEGEENPTLTLIEGQEYTFRWVNNDGQTHNLEIRDENDEVIDDYQSDDVGEEGEETSLEGVVATQEMTTYICQYHEATQVGDITIESE</sequence>
<gene>
    <name evidence="1" type="ORF">SAMN05421752_102315</name>
</gene>
<dbReference type="EMBL" id="FTNR01000002">
    <property type="protein sequence ID" value="SIR76190.1"/>
    <property type="molecule type" value="Genomic_DNA"/>
</dbReference>
<organism evidence="1 2">
    <name type="scientific">Natronorubrum thiooxidans</name>
    <dbReference type="NCBI Taxonomy" id="308853"/>
    <lineage>
        <taxon>Archaea</taxon>
        <taxon>Methanobacteriati</taxon>
        <taxon>Methanobacteriota</taxon>
        <taxon>Stenosarchaea group</taxon>
        <taxon>Halobacteria</taxon>
        <taxon>Halobacteriales</taxon>
        <taxon>Natrialbaceae</taxon>
        <taxon>Natronorubrum</taxon>
    </lineage>
</organism>